<feature type="domain" description="Response regulatory" evidence="4">
    <location>
        <begin position="565"/>
        <end position="670"/>
    </location>
</feature>
<dbReference type="InterPro" id="IPR011006">
    <property type="entry name" value="CheY-like_superfamily"/>
</dbReference>
<dbReference type="Gene3D" id="3.40.50.2300">
    <property type="match status" value="1"/>
</dbReference>
<gene>
    <name evidence="5" type="ORF">CBR_g8531</name>
</gene>
<dbReference type="PANTHER" id="PTHR45339">
    <property type="entry name" value="HYBRID SIGNAL TRANSDUCTION HISTIDINE KINASE J"/>
    <property type="match status" value="1"/>
</dbReference>
<dbReference type="EMBL" id="BFEA01000143">
    <property type="protein sequence ID" value="GBG71229.1"/>
    <property type="molecule type" value="Genomic_DNA"/>
</dbReference>
<evidence type="ECO:0000313" key="6">
    <source>
        <dbReference type="Proteomes" id="UP000265515"/>
    </source>
</evidence>
<name>A0A388KME3_CHABU</name>
<keyword evidence="6" id="KW-1185">Reference proteome</keyword>
<comment type="caution">
    <text evidence="5">The sequence shown here is derived from an EMBL/GenBank/DDBJ whole genome shotgun (WGS) entry which is preliminary data.</text>
</comment>
<dbReference type="Proteomes" id="UP000265515">
    <property type="component" value="Unassembled WGS sequence"/>
</dbReference>
<sequence length="670" mass="72175">MEGSIALKQKPGSGALFAFHIEVGVDNQSDQTSSSSMNAITTSFLQRIRNVKNTQSFRDTGMILAMPNSAVRQATFAWMTRHEVGVQLIDSWQNLMDIVAAGCKRDMQSTCRLEVWEGGGLTQEEVTRASSSIPHSEDHASANMSSSCRHPDHPLSDCEADETSSWDGLPLQNLHVVIVIDIDIVPRTCESSEEDLKGFVELLMPAACLDKSACNDSDTCQGRIGSHAQSVCLIWLVPATIGTQTRHNLQCLGNCTSSVKPQCLVTSHIVSKPFYSSRMLEALEIAAATANSCKHHFTCESHLIADKEIEIIVDGDRGKAATDEDGGRYAKTFARPDISKLVRPGSLQDHELERFACRMNFTDFEFDVLENSGLVINQCDRLAKVLQDGTKGCGLGLKVKGGSEDVLPPGTYAGCTDKRFPADESKGMSSSSTKEVEAAITQFKAEDVEECSRKSVSNSVTACLPHSAEHQVWRARADAQSGMPKPMQHPEDPSLSSSQRARTPPAWLESDMSVKLGIAASTVSNIIPDIAKDCVPPRCSPQATDATTVVTQSHPHSSRQLAGLKILVAEDTPLLRKLEVTSLQRLGAEVVGVEDGKKAVETICEGADGSSKKRFDCVLMDCQSVCGQGGWIWLADPGTAVLTVGSMESGGKYNGGSAVLGCSWMVPLAK</sequence>
<evidence type="ECO:0000256" key="3">
    <source>
        <dbReference type="SAM" id="MobiDB-lite"/>
    </source>
</evidence>
<proteinExistence type="predicted"/>
<dbReference type="GO" id="GO:0000160">
    <property type="term" value="P:phosphorelay signal transduction system"/>
    <property type="evidence" value="ECO:0007669"/>
    <property type="project" value="InterPro"/>
</dbReference>
<feature type="region of interest" description="Disordered" evidence="3">
    <location>
        <begin position="124"/>
        <end position="161"/>
    </location>
</feature>
<dbReference type="AlphaFoldDB" id="A0A388KME3"/>
<evidence type="ECO:0000259" key="4">
    <source>
        <dbReference type="PROSITE" id="PS50110"/>
    </source>
</evidence>
<evidence type="ECO:0000256" key="2">
    <source>
        <dbReference type="PROSITE-ProRule" id="PRU00169"/>
    </source>
</evidence>
<protein>
    <recommendedName>
        <fullName evidence="4">Response regulatory domain-containing protein</fullName>
    </recommendedName>
</protein>
<evidence type="ECO:0000313" key="5">
    <source>
        <dbReference type="EMBL" id="GBG71229.1"/>
    </source>
</evidence>
<dbReference type="Gramene" id="GBG71229">
    <property type="protein sequence ID" value="GBG71229"/>
    <property type="gene ID" value="CBR_g8531"/>
</dbReference>
<feature type="modified residue" description="4-aspartylphosphate" evidence="2">
    <location>
        <position position="621"/>
    </location>
</feature>
<dbReference type="PROSITE" id="PS50110">
    <property type="entry name" value="RESPONSE_REGULATORY"/>
    <property type="match status" value="1"/>
</dbReference>
<reference evidence="5 6" key="1">
    <citation type="journal article" date="2018" name="Cell">
        <title>The Chara Genome: Secondary Complexity and Implications for Plant Terrestrialization.</title>
        <authorList>
            <person name="Nishiyama T."/>
            <person name="Sakayama H."/>
            <person name="Vries J.D."/>
            <person name="Buschmann H."/>
            <person name="Saint-Marcoux D."/>
            <person name="Ullrich K.K."/>
            <person name="Haas F.B."/>
            <person name="Vanderstraeten L."/>
            <person name="Becker D."/>
            <person name="Lang D."/>
            <person name="Vosolsobe S."/>
            <person name="Rombauts S."/>
            <person name="Wilhelmsson P.K.I."/>
            <person name="Janitza P."/>
            <person name="Kern R."/>
            <person name="Heyl A."/>
            <person name="Rumpler F."/>
            <person name="Villalobos L.I.A.C."/>
            <person name="Clay J.M."/>
            <person name="Skokan R."/>
            <person name="Toyoda A."/>
            <person name="Suzuki Y."/>
            <person name="Kagoshima H."/>
            <person name="Schijlen E."/>
            <person name="Tajeshwar N."/>
            <person name="Catarino B."/>
            <person name="Hetherington A.J."/>
            <person name="Saltykova A."/>
            <person name="Bonnot C."/>
            <person name="Breuninger H."/>
            <person name="Symeonidi A."/>
            <person name="Radhakrishnan G.V."/>
            <person name="Van Nieuwerburgh F."/>
            <person name="Deforce D."/>
            <person name="Chang C."/>
            <person name="Karol K.G."/>
            <person name="Hedrich R."/>
            <person name="Ulvskov P."/>
            <person name="Glockner G."/>
            <person name="Delwiche C.F."/>
            <person name="Petrasek J."/>
            <person name="Van de Peer Y."/>
            <person name="Friml J."/>
            <person name="Beilby M."/>
            <person name="Dolan L."/>
            <person name="Kohara Y."/>
            <person name="Sugano S."/>
            <person name="Fujiyama A."/>
            <person name="Delaux P.-M."/>
            <person name="Quint M."/>
            <person name="TheiBen G."/>
            <person name="Hagemann M."/>
            <person name="Harholt J."/>
            <person name="Dunand C."/>
            <person name="Zachgo S."/>
            <person name="Langdale J."/>
            <person name="Maumus F."/>
            <person name="Straeten D.V.D."/>
            <person name="Gould S.B."/>
            <person name="Rensing S.A."/>
        </authorList>
    </citation>
    <scope>NUCLEOTIDE SEQUENCE [LARGE SCALE GENOMIC DNA]</scope>
    <source>
        <strain evidence="5 6">S276</strain>
    </source>
</reference>
<dbReference type="SUPFAM" id="SSF52172">
    <property type="entry name" value="CheY-like"/>
    <property type="match status" value="1"/>
</dbReference>
<dbReference type="PANTHER" id="PTHR45339:SF5">
    <property type="entry name" value="HISTIDINE KINASE"/>
    <property type="match status" value="1"/>
</dbReference>
<accession>A0A388KME3</accession>
<organism evidence="5 6">
    <name type="scientific">Chara braunii</name>
    <name type="common">Braun's stonewort</name>
    <dbReference type="NCBI Taxonomy" id="69332"/>
    <lineage>
        <taxon>Eukaryota</taxon>
        <taxon>Viridiplantae</taxon>
        <taxon>Streptophyta</taxon>
        <taxon>Charophyceae</taxon>
        <taxon>Charales</taxon>
        <taxon>Characeae</taxon>
        <taxon>Chara</taxon>
    </lineage>
</organism>
<dbReference type="InterPro" id="IPR001789">
    <property type="entry name" value="Sig_transdc_resp-reg_receiver"/>
</dbReference>
<evidence type="ECO:0000256" key="1">
    <source>
        <dbReference type="ARBA" id="ARBA00022553"/>
    </source>
</evidence>
<feature type="region of interest" description="Disordered" evidence="3">
    <location>
        <begin position="478"/>
        <end position="505"/>
    </location>
</feature>
<keyword evidence="1 2" id="KW-0597">Phosphoprotein</keyword>